<dbReference type="PANTHER" id="PTHR31286:SF99">
    <property type="entry name" value="DUF4283 DOMAIN-CONTAINING PROTEIN"/>
    <property type="match status" value="1"/>
</dbReference>
<reference evidence="2" key="2">
    <citation type="submission" date="2022-01" db="EMBL/GenBank/DDBJ databases">
        <authorList>
            <person name="Yamashiro T."/>
            <person name="Shiraishi A."/>
            <person name="Satake H."/>
            <person name="Nakayama K."/>
        </authorList>
    </citation>
    <scope>NUCLEOTIDE SEQUENCE</scope>
</reference>
<feature type="region of interest" description="Disordered" evidence="1">
    <location>
        <begin position="1"/>
        <end position="20"/>
    </location>
</feature>
<evidence type="ECO:0000313" key="2">
    <source>
        <dbReference type="EMBL" id="GJT09106.1"/>
    </source>
</evidence>
<proteinExistence type="predicted"/>
<name>A0ABQ5B6K0_9ASTR</name>
<dbReference type="PANTHER" id="PTHR31286">
    <property type="entry name" value="GLYCINE-RICH CELL WALL STRUCTURAL PROTEIN 1.8-LIKE"/>
    <property type="match status" value="1"/>
</dbReference>
<sequence>MERGFLSQKGSEVGRGVKGKNITRNQMDATFDIGLSTESYDTMNDVTPVIVASALKEGVTPSVVDMLVEKEKICSMDDTTAPKSFPPLTTPVTTTAGDASCRSSYANIAGKPSGKKVNVHTLFTPGGNGIDVVVLVDSIRAISERFANTAYGFFLGKKVAYPVVANYFRSMDGVNAMLENGPWFIRNNPLILKKWHPDENILKEDVSIVPVWVKLHGVPVTAFSEDGLSAIATKLDTPLMLDSYTSDMCMQSWGRSSYARVMIELRANMKLKDNIVVVMPKITREGHYTCNVRVEYEWKPPRCSSCKVFGHIHEECPKNTGAGEKKTVKNPSQTSRGVLVGPKMGFKPQKEYRPVPKKPNASSSGNKKKGVEPVIEVSNSNLFVVLNSVDNDVEFGTNGGATNLVNNGATSSGSSFMNIDNDGEFASNTPIGEKIDKIERQICEGKLRLLDNDGNPLVPTGIVKSDSEVEVVFDETANLRISTNGKDESDKGYGTNSLLKQWRDSYPDNDDYDPYDDDMYENHDLSEHLQSICDDLDITVRGRKK</sequence>
<comment type="caution">
    <text evidence="2">The sequence shown here is derived from an EMBL/GenBank/DDBJ whole genome shotgun (WGS) entry which is preliminary data.</text>
</comment>
<dbReference type="InterPro" id="IPR040256">
    <property type="entry name" value="At4g02000-like"/>
</dbReference>
<keyword evidence="3" id="KW-1185">Reference proteome</keyword>
<protein>
    <submittedName>
        <fullName evidence="2">Cytokinin dehydrogenase 3-like protein</fullName>
    </submittedName>
</protein>
<accession>A0ABQ5B6K0</accession>
<reference evidence="2" key="1">
    <citation type="journal article" date="2022" name="Int. J. Mol. Sci.">
        <title>Draft Genome of Tanacetum Coccineum: Genomic Comparison of Closely Related Tanacetum-Family Plants.</title>
        <authorList>
            <person name="Yamashiro T."/>
            <person name="Shiraishi A."/>
            <person name="Nakayama K."/>
            <person name="Satake H."/>
        </authorList>
    </citation>
    <scope>NUCLEOTIDE SEQUENCE</scope>
</reference>
<gene>
    <name evidence="2" type="ORF">Tco_0843568</name>
</gene>
<evidence type="ECO:0000313" key="3">
    <source>
        <dbReference type="Proteomes" id="UP001151760"/>
    </source>
</evidence>
<feature type="region of interest" description="Disordered" evidence="1">
    <location>
        <begin position="319"/>
        <end position="371"/>
    </location>
</feature>
<evidence type="ECO:0000256" key="1">
    <source>
        <dbReference type="SAM" id="MobiDB-lite"/>
    </source>
</evidence>
<organism evidence="2 3">
    <name type="scientific">Tanacetum coccineum</name>
    <dbReference type="NCBI Taxonomy" id="301880"/>
    <lineage>
        <taxon>Eukaryota</taxon>
        <taxon>Viridiplantae</taxon>
        <taxon>Streptophyta</taxon>
        <taxon>Embryophyta</taxon>
        <taxon>Tracheophyta</taxon>
        <taxon>Spermatophyta</taxon>
        <taxon>Magnoliopsida</taxon>
        <taxon>eudicotyledons</taxon>
        <taxon>Gunneridae</taxon>
        <taxon>Pentapetalae</taxon>
        <taxon>asterids</taxon>
        <taxon>campanulids</taxon>
        <taxon>Asterales</taxon>
        <taxon>Asteraceae</taxon>
        <taxon>Asteroideae</taxon>
        <taxon>Anthemideae</taxon>
        <taxon>Anthemidinae</taxon>
        <taxon>Tanacetum</taxon>
    </lineage>
</organism>
<dbReference type="Proteomes" id="UP001151760">
    <property type="component" value="Unassembled WGS sequence"/>
</dbReference>
<dbReference type="EMBL" id="BQNB010012883">
    <property type="protein sequence ID" value="GJT09106.1"/>
    <property type="molecule type" value="Genomic_DNA"/>
</dbReference>